<dbReference type="EMBL" id="BLJE01000001">
    <property type="protein sequence ID" value="GFE64091.1"/>
    <property type="molecule type" value="Genomic_DNA"/>
</dbReference>
<keyword evidence="1" id="KW-0812">Transmembrane</keyword>
<keyword evidence="1" id="KW-0472">Membrane</keyword>
<keyword evidence="1" id="KW-1133">Transmembrane helix</keyword>
<gene>
    <name evidence="2" type="ORF">KIN_11650</name>
</gene>
<feature type="transmembrane region" description="Helical" evidence="1">
    <location>
        <begin position="265"/>
        <end position="286"/>
    </location>
</feature>
<dbReference type="Proteomes" id="UP000436822">
    <property type="component" value="Unassembled WGS sequence"/>
</dbReference>
<evidence type="ECO:0000313" key="3">
    <source>
        <dbReference type="Proteomes" id="UP000436822"/>
    </source>
</evidence>
<reference evidence="2 3" key="1">
    <citation type="submission" date="2019-12" db="EMBL/GenBank/DDBJ databases">
        <title>Litoreibacter badius sp. nov., a novel bacteriochlorophyll a-containing bacterium in the genus Litoreibacter.</title>
        <authorList>
            <person name="Kanamuro M."/>
            <person name="Takabe Y."/>
            <person name="Mori K."/>
            <person name="Takaichi S."/>
            <person name="Hanada S."/>
        </authorList>
    </citation>
    <scope>NUCLEOTIDE SEQUENCE [LARGE SCALE GENOMIC DNA]</scope>
    <source>
        <strain evidence="2 3">K6</strain>
    </source>
</reference>
<dbReference type="AlphaFoldDB" id="A0A6N6JCM9"/>
<evidence type="ECO:0000313" key="2">
    <source>
        <dbReference type="EMBL" id="GFE64091.1"/>
    </source>
</evidence>
<name>A0A6N6JCM9_9RHOB</name>
<feature type="transmembrane region" description="Helical" evidence="1">
    <location>
        <begin position="320"/>
        <end position="340"/>
    </location>
</feature>
<comment type="caution">
    <text evidence="2">The sequence shown here is derived from an EMBL/GenBank/DDBJ whole genome shotgun (WGS) entry which is preliminary data.</text>
</comment>
<accession>A0A6N6JCM9</accession>
<feature type="transmembrane region" description="Helical" evidence="1">
    <location>
        <begin position="360"/>
        <end position="382"/>
    </location>
</feature>
<sequence>MALSLTLALKDMRHDWQSALCFVAALVGVLAPLLIILALKNGIIGTMVGRLIDDPNNRQLIAVGAGSHTPAFFDEMRARDDVAFIVPATRSINTVANALRNRNPRALERAVPLIPTGPGDPLLPDIPLTEGQAVASDTLREQLSLEIGSTVEMVIGRELDSQSQTARADLTVTGFVPPDLYGRAALFISLPDLLAVERFRDDASVTPETWRNPAPFDRYASFRIYAKSLDDLRPLQIYLEEQGVQVRPRAENATLLLLFRKNLNILYAAVAVIAALGFWAAMAANLRGMVERQRIAFSLLTLLGLPEAQRRLIPILQSTTLVILGVAATLVLVLPAIALINLGFATAPGQFIARLSMLDIAATLTLGLITALTASIWAVAAIGNIHSEEVLRHA</sequence>
<organism evidence="2 3">
    <name type="scientific">Litoreibacter roseus</name>
    <dbReference type="NCBI Taxonomy" id="2601869"/>
    <lineage>
        <taxon>Bacteria</taxon>
        <taxon>Pseudomonadati</taxon>
        <taxon>Pseudomonadota</taxon>
        <taxon>Alphaproteobacteria</taxon>
        <taxon>Rhodobacterales</taxon>
        <taxon>Roseobacteraceae</taxon>
        <taxon>Litoreibacter</taxon>
    </lineage>
</organism>
<proteinExistence type="predicted"/>
<evidence type="ECO:0000256" key="1">
    <source>
        <dbReference type="SAM" id="Phobius"/>
    </source>
</evidence>
<protein>
    <submittedName>
        <fullName evidence="2">ABC transporter</fullName>
    </submittedName>
</protein>
<feature type="transmembrane region" description="Helical" evidence="1">
    <location>
        <begin position="16"/>
        <end position="39"/>
    </location>
</feature>
<keyword evidence="3" id="KW-1185">Reference proteome</keyword>
<dbReference type="OrthoDB" id="7691572at2"/>
<dbReference type="RefSeq" id="WP_159804962.1">
    <property type="nucleotide sequence ID" value="NZ_BLJE01000001.1"/>
</dbReference>